<dbReference type="PANTHER" id="PTHR22789">
    <property type="entry name" value="FUCULOSE PHOSPHATE ALDOLASE"/>
    <property type="match status" value="1"/>
</dbReference>
<dbReference type="SMART" id="SM01007">
    <property type="entry name" value="Aldolase_II"/>
    <property type="match status" value="1"/>
</dbReference>
<dbReference type="SUPFAM" id="SSF53639">
    <property type="entry name" value="AraD/HMP-PK domain-like"/>
    <property type="match status" value="1"/>
</dbReference>
<keyword evidence="2" id="KW-0456">Lyase</keyword>
<dbReference type="GO" id="GO:0016832">
    <property type="term" value="F:aldehyde-lyase activity"/>
    <property type="evidence" value="ECO:0007669"/>
    <property type="project" value="TreeGrafter"/>
</dbReference>
<dbReference type="OrthoDB" id="9794581at2"/>
<evidence type="ECO:0000256" key="2">
    <source>
        <dbReference type="ARBA" id="ARBA00023239"/>
    </source>
</evidence>
<dbReference type="GO" id="GO:0005829">
    <property type="term" value="C:cytosol"/>
    <property type="evidence" value="ECO:0007669"/>
    <property type="project" value="TreeGrafter"/>
</dbReference>
<dbReference type="InterPro" id="IPR001303">
    <property type="entry name" value="Aldolase_II/adducin_N"/>
</dbReference>
<dbReference type="GO" id="GO:0019323">
    <property type="term" value="P:pentose catabolic process"/>
    <property type="evidence" value="ECO:0007669"/>
    <property type="project" value="TreeGrafter"/>
</dbReference>
<reference evidence="4 5" key="1">
    <citation type="submission" date="2018-12" db="EMBL/GenBank/DDBJ databases">
        <title>Flammeovirga pectinis sp. nov., isolated from the gut of the Korean scallop, Patinopecten yessoensis.</title>
        <authorList>
            <person name="Bae J.-W."/>
            <person name="Jeong Y.-S."/>
            <person name="Kang W."/>
        </authorList>
    </citation>
    <scope>NUCLEOTIDE SEQUENCE [LARGE SCALE GENOMIC DNA]</scope>
    <source>
        <strain evidence="4 5">L12M1</strain>
    </source>
</reference>
<evidence type="ECO:0000313" key="4">
    <source>
        <dbReference type="EMBL" id="AZQ64958.1"/>
    </source>
</evidence>
<proteinExistence type="predicted"/>
<dbReference type="InterPro" id="IPR036409">
    <property type="entry name" value="Aldolase_II/adducin_N_sf"/>
</dbReference>
<evidence type="ECO:0000313" key="5">
    <source>
        <dbReference type="Proteomes" id="UP000267268"/>
    </source>
</evidence>
<dbReference type="KEGG" id="fll:EI427_22300"/>
<dbReference type="AlphaFoldDB" id="A0A3Q9FUM3"/>
<dbReference type="GO" id="GO:0046872">
    <property type="term" value="F:metal ion binding"/>
    <property type="evidence" value="ECO:0007669"/>
    <property type="project" value="UniProtKB-KW"/>
</dbReference>
<dbReference type="EMBL" id="CP034563">
    <property type="protein sequence ID" value="AZQ64958.1"/>
    <property type="molecule type" value="Genomic_DNA"/>
</dbReference>
<dbReference type="Gene3D" id="3.40.225.10">
    <property type="entry name" value="Class II aldolase/adducin N-terminal domain"/>
    <property type="match status" value="1"/>
</dbReference>
<dbReference type="InterPro" id="IPR050197">
    <property type="entry name" value="Aldolase_class_II_sugar_metab"/>
</dbReference>
<dbReference type="PANTHER" id="PTHR22789:SF0">
    <property type="entry name" value="3-OXO-TETRONATE 4-PHOSPHATE DECARBOXYLASE-RELATED"/>
    <property type="match status" value="1"/>
</dbReference>
<evidence type="ECO:0000256" key="1">
    <source>
        <dbReference type="ARBA" id="ARBA00022723"/>
    </source>
</evidence>
<accession>A0A3Q9FUM3</accession>
<protein>
    <submittedName>
        <fullName evidence="4">Class II aldolase/adducin family protein</fullName>
    </submittedName>
</protein>
<sequence>MYIDMNATSPIKEVKSDNKNPEAANWKITPALPVLEYTWEKGNDPITRDEVELFYNSAPIKQLRKDICFAGLRLWQKGYVDGNGGNITVRVGDNLVLCTPTLISKGAMKPKDICLVDMDGNQKAGHRPRTSEVMTHLAVMKRMPAAKSCVHAHPPHGTAFAIASIVPPTGVIPEADIFLGQMGLAKYETPGSLENAQVIGEMAIDHQAVLMENHGVIVWGSHIEDAYWKMENVEAICQTIAVATIVNPEISCVGVEKARDMIAIREQLGMYDKRSKWSDEELLQNDFYKKAKIINRR</sequence>
<organism evidence="4 5">
    <name type="scientific">Flammeovirga pectinis</name>
    <dbReference type="NCBI Taxonomy" id="2494373"/>
    <lineage>
        <taxon>Bacteria</taxon>
        <taxon>Pseudomonadati</taxon>
        <taxon>Bacteroidota</taxon>
        <taxon>Cytophagia</taxon>
        <taxon>Cytophagales</taxon>
        <taxon>Flammeovirgaceae</taxon>
        <taxon>Flammeovirga</taxon>
    </lineage>
</organism>
<dbReference type="Pfam" id="PF00596">
    <property type="entry name" value="Aldolase_II"/>
    <property type="match status" value="1"/>
</dbReference>
<feature type="domain" description="Class II aldolase/adducin N-terminal" evidence="3">
    <location>
        <begin position="65"/>
        <end position="241"/>
    </location>
</feature>
<name>A0A3Q9FUM3_9BACT</name>
<keyword evidence="5" id="KW-1185">Reference proteome</keyword>
<evidence type="ECO:0000259" key="3">
    <source>
        <dbReference type="SMART" id="SM01007"/>
    </source>
</evidence>
<dbReference type="Proteomes" id="UP000267268">
    <property type="component" value="Chromosome 2"/>
</dbReference>
<gene>
    <name evidence="4" type="ORF">EI427_22300</name>
</gene>
<keyword evidence="1" id="KW-0479">Metal-binding</keyword>